<accession>A0ACB9Y4H0</accession>
<organism evidence="1 2">
    <name type="scientific">Plasmodium brasilianum</name>
    <dbReference type="NCBI Taxonomy" id="5824"/>
    <lineage>
        <taxon>Eukaryota</taxon>
        <taxon>Sar</taxon>
        <taxon>Alveolata</taxon>
        <taxon>Apicomplexa</taxon>
        <taxon>Aconoidasida</taxon>
        <taxon>Haemosporida</taxon>
        <taxon>Plasmodiidae</taxon>
        <taxon>Plasmodium</taxon>
        <taxon>Plasmodium (Plasmodium)</taxon>
    </lineage>
</organism>
<gene>
    <name evidence="1" type="ORF">MKS88_004800</name>
</gene>
<evidence type="ECO:0000313" key="2">
    <source>
        <dbReference type="Proteomes" id="UP001056978"/>
    </source>
</evidence>
<keyword evidence="2" id="KW-1185">Reference proteome</keyword>
<sequence>MWYAKILFLLNYLVILLKISYVQNSTSFSNIKWDHDLYSIGDIHGDMDAFLKILINEKIIDENGNIIKENTLIVMTGDVLDPNYDDINILFFIQIYNDRGKDSNSKILLLLGNHEVKNLCLDFKYKKSDKGKYRNRNNMFKKNEILYNYLMNSPLVVKVNDITFSHAGVLPFYAFYGIDFMNEEGKKEIKNNCEVLKEKRKRKEELCICCEDGPTLTRYYSIVNDNIFKRSMVCSTLNKSLIMLKSSRMVVGHTVQKNKRVNSFCNERLLLADTGISKWKKGVISYVQYFKDGTYVWYNSSNSCAYDNSEC</sequence>
<dbReference type="EMBL" id="CM043781">
    <property type="protein sequence ID" value="KAI4835588.1"/>
    <property type="molecule type" value="Genomic_DNA"/>
</dbReference>
<reference evidence="1" key="1">
    <citation type="submission" date="2022-06" db="EMBL/GenBank/DDBJ databases">
        <title>The First Complete Genome of the Simian Malaria Parasite Plasmodium brasilianum.</title>
        <authorList>
            <person name="Bajic M."/>
            <person name="Ravishankar S."/>
        </authorList>
    </citation>
    <scope>NUCLEOTIDE SEQUENCE</scope>
    <source>
        <strain evidence="1">Bolivian I</strain>
    </source>
</reference>
<comment type="caution">
    <text evidence="1">The sequence shown here is derived from an EMBL/GenBank/DDBJ whole genome shotgun (WGS) entry which is preliminary data.</text>
</comment>
<protein>
    <submittedName>
        <fullName evidence="1">Shewanella-like protein phosphatase 2</fullName>
    </submittedName>
</protein>
<name>A0ACB9Y4H0_PLABR</name>
<proteinExistence type="predicted"/>
<dbReference type="Proteomes" id="UP001056978">
    <property type="component" value="Chromosome 13"/>
</dbReference>
<evidence type="ECO:0000313" key="1">
    <source>
        <dbReference type="EMBL" id="KAI4835588.1"/>
    </source>
</evidence>